<feature type="coiled-coil region" evidence="1">
    <location>
        <begin position="30"/>
        <end position="85"/>
    </location>
</feature>
<name>A0ABR1NJD8_9PEZI</name>
<evidence type="ECO:0000256" key="1">
    <source>
        <dbReference type="SAM" id="Coils"/>
    </source>
</evidence>
<evidence type="ECO:0000313" key="3">
    <source>
        <dbReference type="Proteomes" id="UP001367316"/>
    </source>
</evidence>
<keyword evidence="3" id="KW-1185">Reference proteome</keyword>
<protein>
    <submittedName>
        <fullName evidence="2">Uncharacterized protein</fullName>
    </submittedName>
</protein>
<comment type="caution">
    <text evidence="2">The sequence shown here is derived from an EMBL/GenBank/DDBJ whole genome shotgun (WGS) entry which is preliminary data.</text>
</comment>
<proteinExistence type="predicted"/>
<reference evidence="2 3" key="1">
    <citation type="submission" date="2024-04" db="EMBL/GenBank/DDBJ databases">
        <title>Phyllosticta paracitricarpa is synonymous to the EU quarantine fungus P. citricarpa based on phylogenomic analyses.</title>
        <authorList>
            <consortium name="Lawrence Berkeley National Laboratory"/>
            <person name="Van ingen-buijs V.A."/>
            <person name="Van westerhoven A.C."/>
            <person name="Haridas S."/>
            <person name="Skiadas P."/>
            <person name="Martin F."/>
            <person name="Groenewald J.Z."/>
            <person name="Crous P.W."/>
            <person name="Seidl M.F."/>
        </authorList>
    </citation>
    <scope>NUCLEOTIDE SEQUENCE [LARGE SCALE GENOMIC DNA]</scope>
    <source>
        <strain evidence="2 3">CBS 141358</strain>
    </source>
</reference>
<dbReference type="EMBL" id="JBBPBF010000004">
    <property type="protein sequence ID" value="KAK7614154.1"/>
    <property type="molecule type" value="Genomic_DNA"/>
</dbReference>
<gene>
    <name evidence="2" type="ORF">JOL62DRAFT_608868</name>
</gene>
<evidence type="ECO:0000313" key="2">
    <source>
        <dbReference type="EMBL" id="KAK7614154.1"/>
    </source>
</evidence>
<organism evidence="2 3">
    <name type="scientific">Phyllosticta paracitricarpa</name>
    <dbReference type="NCBI Taxonomy" id="2016321"/>
    <lineage>
        <taxon>Eukaryota</taxon>
        <taxon>Fungi</taxon>
        <taxon>Dikarya</taxon>
        <taxon>Ascomycota</taxon>
        <taxon>Pezizomycotina</taxon>
        <taxon>Dothideomycetes</taxon>
        <taxon>Dothideomycetes incertae sedis</taxon>
        <taxon>Botryosphaeriales</taxon>
        <taxon>Phyllostictaceae</taxon>
        <taxon>Phyllosticta</taxon>
    </lineage>
</organism>
<dbReference type="Proteomes" id="UP001367316">
    <property type="component" value="Unassembled WGS sequence"/>
</dbReference>
<keyword evidence="1" id="KW-0175">Coiled coil</keyword>
<accession>A0ABR1NJD8</accession>
<sequence length="258" mass="29627">MAEELDGIKAEHVKRMDGLDRDLERHAAFLEDLDDTKAEHDKKIEHLEKEVERHERIVAEVRASNEDLQSQIRRVHNKVQEWHDTSFNPRTIGWFFPNLSEKGGARALNLQVDDVLYEDVESFIEAVEAARRTGSSHAWYTSILSETQRDEVMDDDDGLENWFALLQKSWGMSVNEAYRQLSVLTLTPDDMKRRGDASSRFVTKAIHIGRCIGVEDTYAVLCLAYSRLGQELQACVEPPKRGKSVDDFVKRIDAVRLN</sequence>